<dbReference type="KEGG" id="aalt:CC77DRAFT_1025706"/>
<evidence type="ECO:0000256" key="1">
    <source>
        <dbReference type="SAM" id="MobiDB-lite"/>
    </source>
</evidence>
<accession>A0A177D4X3</accession>
<dbReference type="AlphaFoldDB" id="A0A177D4X3"/>
<dbReference type="Proteomes" id="UP000077248">
    <property type="component" value="Unassembled WGS sequence"/>
</dbReference>
<sequence length="270" mass="30052">MSGERISSRAPSPTLYDRIGIQDDDFLPFLEDGPPAYESDTSTLVSDITQDPSTLVKHAGTQTEEPLERIRTVDVRLISSALASPTVPVSLIMSIPQTVSIPPIVPVPAAIPTPMKLKREPSGDFDEKPESPSQGFKRARTASMEDKVPGSMDAPKSPCPPKSTHAPKPTAVPGPTAVPEPTDKTRPTKKHRRGCPGNCWECKPAELSKRKYWTSFKKFRAHFASHMHDYRIEGCRWQCDLCNHDSFGGDGYDLMKHLWDTHFDHVFLFM</sequence>
<evidence type="ECO:0000313" key="2">
    <source>
        <dbReference type="EMBL" id="OAG14548.1"/>
    </source>
</evidence>
<keyword evidence="3" id="KW-1185">Reference proteome</keyword>
<dbReference type="RefSeq" id="XP_018379969.1">
    <property type="nucleotide sequence ID" value="XM_018526119.1"/>
</dbReference>
<feature type="compositionally biased region" description="Basic and acidic residues" evidence="1">
    <location>
        <begin position="117"/>
        <end position="130"/>
    </location>
</feature>
<feature type="region of interest" description="Disordered" evidence="1">
    <location>
        <begin position="115"/>
        <end position="191"/>
    </location>
</feature>
<dbReference type="EMBL" id="KV441499">
    <property type="protein sequence ID" value="OAG14548.1"/>
    <property type="molecule type" value="Genomic_DNA"/>
</dbReference>
<evidence type="ECO:0000313" key="3">
    <source>
        <dbReference type="Proteomes" id="UP000077248"/>
    </source>
</evidence>
<name>A0A177D4X3_ALTAL</name>
<dbReference type="GeneID" id="29111713"/>
<organism evidence="2 3">
    <name type="scientific">Alternaria alternata</name>
    <name type="common">Alternaria rot fungus</name>
    <name type="synonym">Torula alternata</name>
    <dbReference type="NCBI Taxonomy" id="5599"/>
    <lineage>
        <taxon>Eukaryota</taxon>
        <taxon>Fungi</taxon>
        <taxon>Dikarya</taxon>
        <taxon>Ascomycota</taxon>
        <taxon>Pezizomycotina</taxon>
        <taxon>Dothideomycetes</taxon>
        <taxon>Pleosporomycetidae</taxon>
        <taxon>Pleosporales</taxon>
        <taxon>Pleosporineae</taxon>
        <taxon>Pleosporaceae</taxon>
        <taxon>Alternaria</taxon>
        <taxon>Alternaria sect. Alternaria</taxon>
        <taxon>Alternaria alternata complex</taxon>
    </lineage>
</organism>
<gene>
    <name evidence="2" type="ORF">CC77DRAFT_1025706</name>
</gene>
<reference evidence="2 3" key="1">
    <citation type="submission" date="2016-05" db="EMBL/GenBank/DDBJ databases">
        <title>Comparative analysis of secretome profiles of manganese(II)-oxidizing ascomycete fungi.</title>
        <authorList>
            <consortium name="DOE Joint Genome Institute"/>
            <person name="Zeiner C.A."/>
            <person name="Purvine S.O."/>
            <person name="Zink E.M."/>
            <person name="Wu S."/>
            <person name="Pasa-Tolic L."/>
            <person name="Chaput D.L."/>
            <person name="Haridas S."/>
            <person name="Grigoriev I.V."/>
            <person name="Santelli C.M."/>
            <person name="Hansel C.M."/>
        </authorList>
    </citation>
    <scope>NUCLEOTIDE SEQUENCE [LARGE SCALE GENOMIC DNA]</scope>
    <source>
        <strain evidence="2 3">SRC1lrK2f</strain>
    </source>
</reference>
<proteinExistence type="predicted"/>
<dbReference type="VEuPathDB" id="FungiDB:CC77DRAFT_1025706"/>
<protein>
    <submittedName>
        <fullName evidence="2">Uncharacterized protein</fullName>
    </submittedName>
</protein>